<dbReference type="AlphaFoldDB" id="A0A9W7ALM0"/>
<organism evidence="4 5">
    <name type="scientific">Triparma laevis f. longispina</name>
    <dbReference type="NCBI Taxonomy" id="1714387"/>
    <lineage>
        <taxon>Eukaryota</taxon>
        <taxon>Sar</taxon>
        <taxon>Stramenopiles</taxon>
        <taxon>Ochrophyta</taxon>
        <taxon>Bolidophyceae</taxon>
        <taxon>Parmales</taxon>
        <taxon>Triparmaceae</taxon>
        <taxon>Triparma</taxon>
    </lineage>
</organism>
<evidence type="ECO:0000256" key="1">
    <source>
        <dbReference type="SAM" id="MobiDB-lite"/>
    </source>
</evidence>
<feature type="compositionally biased region" description="Polar residues" evidence="1">
    <location>
        <begin position="395"/>
        <end position="404"/>
    </location>
</feature>
<keyword evidence="2" id="KW-1133">Transmembrane helix</keyword>
<accession>A0A9W7ALM0</accession>
<comment type="caution">
    <text evidence="4">The sequence shown here is derived from an EMBL/GenBank/DDBJ whole genome shotgun (WGS) entry which is preliminary data.</text>
</comment>
<proteinExistence type="predicted"/>
<name>A0A9W7ALM0_9STRA</name>
<evidence type="ECO:0000256" key="3">
    <source>
        <dbReference type="SAM" id="SignalP"/>
    </source>
</evidence>
<feature type="chain" id="PRO_5040857504" evidence="3">
    <location>
        <begin position="18"/>
        <end position="570"/>
    </location>
</feature>
<dbReference type="OrthoDB" id="192521at2759"/>
<feature type="region of interest" description="Disordered" evidence="1">
    <location>
        <begin position="343"/>
        <end position="380"/>
    </location>
</feature>
<dbReference type="EMBL" id="BRXW01000686">
    <property type="protein sequence ID" value="GMH73949.1"/>
    <property type="molecule type" value="Genomic_DNA"/>
</dbReference>
<keyword evidence="2" id="KW-0472">Membrane</keyword>
<sequence length="570" mass="60880">MKFSLLFLAGVLSTVSADRAWLPSLGDGQLSSCFNQYHGGGTVLAQCGGPTTTQIANNRDAEGLKPITEFLAMTDHSVQLVDHSDNEHPWVSQSSGFGTTNWGSQDDFKAQAYTSNIGTQSHVFGDHPVSKSSLNLGFTSYFMQAEESLGDNQFFVGSPGGVNYYLPGCPNYDVGETSEESDFVCPRVDVNAGTYKFTILGLMSGSMINSLNTANPPATDQGTLDGSNNVERDIAQYKTMLYRSTLDLGAMGGDLANYTTLIIGGEEDGKTFDQVSSSADLAGSVLQVTGSKFGAINVTFSNRYSTGIYTRSREDVLNTFDGCQDVGNNGMDDCTRDLTGWNAAPDSFPDGEAAGGNDGVQKSGTKDMSREELGKLDGAPELKVTEVKSMKITMRKSTGCSNRPDTPAGVDGTGTGGLSWPGHPADCPPWYLSTSGGHEGSDIDWAVNYGDHLKTVKRDSMTVCESGSCYLIDFHIELGGTDEGSRTVFGNPANDQTYGWEKGTFFMYDPEVFGDGVIFNEPLDWLQIIVFAAAGFVVLGVVVTCCYCCKKRRKGRGGEVQAGLTGVQLA</sequence>
<protein>
    <submittedName>
        <fullName evidence="4">Uncharacterized protein</fullName>
    </submittedName>
</protein>
<dbReference type="Proteomes" id="UP001165122">
    <property type="component" value="Unassembled WGS sequence"/>
</dbReference>
<gene>
    <name evidence="4" type="ORF">TrLO_g7295</name>
</gene>
<evidence type="ECO:0000313" key="5">
    <source>
        <dbReference type="Proteomes" id="UP001165122"/>
    </source>
</evidence>
<feature type="compositionally biased region" description="Basic and acidic residues" evidence="1">
    <location>
        <begin position="364"/>
        <end position="380"/>
    </location>
</feature>
<evidence type="ECO:0000313" key="4">
    <source>
        <dbReference type="EMBL" id="GMH73949.1"/>
    </source>
</evidence>
<feature type="signal peptide" evidence="3">
    <location>
        <begin position="1"/>
        <end position="17"/>
    </location>
</feature>
<keyword evidence="2" id="KW-0812">Transmembrane</keyword>
<feature type="region of interest" description="Disordered" evidence="1">
    <location>
        <begin position="394"/>
        <end position="420"/>
    </location>
</feature>
<keyword evidence="5" id="KW-1185">Reference proteome</keyword>
<keyword evidence="3" id="KW-0732">Signal</keyword>
<feature type="transmembrane region" description="Helical" evidence="2">
    <location>
        <begin position="525"/>
        <end position="549"/>
    </location>
</feature>
<evidence type="ECO:0000256" key="2">
    <source>
        <dbReference type="SAM" id="Phobius"/>
    </source>
</evidence>
<reference evidence="5" key="1">
    <citation type="journal article" date="2023" name="Commun. Biol.">
        <title>Genome analysis of Parmales, the sister group of diatoms, reveals the evolutionary specialization of diatoms from phago-mixotrophs to photoautotrophs.</title>
        <authorList>
            <person name="Ban H."/>
            <person name="Sato S."/>
            <person name="Yoshikawa S."/>
            <person name="Yamada K."/>
            <person name="Nakamura Y."/>
            <person name="Ichinomiya M."/>
            <person name="Sato N."/>
            <person name="Blanc-Mathieu R."/>
            <person name="Endo H."/>
            <person name="Kuwata A."/>
            <person name="Ogata H."/>
        </authorList>
    </citation>
    <scope>NUCLEOTIDE SEQUENCE [LARGE SCALE GENOMIC DNA]</scope>
    <source>
        <strain evidence="5">NIES 3700</strain>
    </source>
</reference>